<dbReference type="PANTHER" id="PTHR45661:SF3">
    <property type="entry name" value="IG-LIKE DOMAIN-CONTAINING PROTEIN"/>
    <property type="match status" value="1"/>
</dbReference>
<dbReference type="InterPro" id="IPR053139">
    <property type="entry name" value="Surface_bspA-like"/>
</dbReference>
<gene>
    <name evidence="1" type="ORF">SAMN04487900_106129</name>
</gene>
<dbReference type="Pfam" id="PF13306">
    <property type="entry name" value="LRR_5"/>
    <property type="match status" value="3"/>
</dbReference>
<dbReference type="EMBL" id="FNIW01000006">
    <property type="protein sequence ID" value="SDN98679.1"/>
    <property type="molecule type" value="Genomic_DNA"/>
</dbReference>
<protein>
    <submittedName>
        <fullName evidence="1">Leucine rich repeat-containing protein</fullName>
    </submittedName>
</protein>
<dbReference type="Gene3D" id="3.80.10.10">
    <property type="entry name" value="Ribonuclease Inhibitor"/>
    <property type="match status" value="2"/>
</dbReference>
<reference evidence="2" key="1">
    <citation type="submission" date="2016-10" db="EMBL/GenBank/DDBJ databases">
        <authorList>
            <person name="de Groot N.N."/>
        </authorList>
    </citation>
    <scope>NUCLEOTIDE SEQUENCE [LARGE SCALE GENOMIC DNA]</scope>
    <source>
        <strain evidence="2">BP1-145</strain>
    </source>
</reference>
<dbReference type="OrthoDB" id="1073786at2"/>
<dbReference type="InterPro" id="IPR032675">
    <property type="entry name" value="LRR_dom_sf"/>
</dbReference>
<dbReference type="SUPFAM" id="SSF52058">
    <property type="entry name" value="L domain-like"/>
    <property type="match status" value="1"/>
</dbReference>
<evidence type="ECO:0000313" key="2">
    <source>
        <dbReference type="Proteomes" id="UP000199134"/>
    </source>
</evidence>
<dbReference type="AlphaFoldDB" id="A0A1H0FW09"/>
<organism evidence="1 2">
    <name type="scientific">Prevotella communis</name>
    <dbReference type="NCBI Taxonomy" id="2913614"/>
    <lineage>
        <taxon>Bacteria</taxon>
        <taxon>Pseudomonadati</taxon>
        <taxon>Bacteroidota</taxon>
        <taxon>Bacteroidia</taxon>
        <taxon>Bacteroidales</taxon>
        <taxon>Prevotellaceae</taxon>
        <taxon>Prevotella</taxon>
    </lineage>
</organism>
<accession>A0A1H0FW09</accession>
<sequence>MKGNFFMTKQLLSKQNRETSSSIITILWKCSHMCVMLMGILMICGLSSCSKDDGDAEEQVSEENVVVDNNGVASGGHSFTRIDDKNFYIDDIKYTVVDSVLEVTGYDETFFKGKANIINSLDYHGTLLEVRSIGESAFNSCYALISVIIPKNVITIKSEAFRDCKGLNSISFKGEGLTSIGGSAFRGCTSISAFIIPNSVTSIGRCVFSGCTSLTSLKVGSKNSMYDSRDNCNAIIETRSNTLIQGCNSSTIPNSVTSIGSGSFSGCTSLTSITIPNSVTTIAPISFSDCDALTSVTIGKNVESIDFTAFENCRSLTTVTINSNSIMSKIDNYNYIAHMFGSQVTHYIIGDEVTSIVEQAFYGCKELTTINISNSVTSIGDHAFFRCKNLSEVVIGNAVTYIGFSIFSQCSSLTDVYCYAENAPYTESDLFGNTNIINGTLHVPLASIELYKTAKSWNKFKNIVALTDNDPRP</sequence>
<dbReference type="Gene3D" id="3.40.50.12480">
    <property type="match status" value="1"/>
</dbReference>
<dbReference type="InterPro" id="IPR026906">
    <property type="entry name" value="LRR_5"/>
</dbReference>
<name>A0A1H0FW09_9BACT</name>
<evidence type="ECO:0000313" key="1">
    <source>
        <dbReference type="EMBL" id="SDN98679.1"/>
    </source>
</evidence>
<dbReference type="Proteomes" id="UP000199134">
    <property type="component" value="Unassembled WGS sequence"/>
</dbReference>
<dbReference type="PANTHER" id="PTHR45661">
    <property type="entry name" value="SURFACE ANTIGEN"/>
    <property type="match status" value="1"/>
</dbReference>
<comment type="caution">
    <text evidence="1">The sequence shown here is derived from an EMBL/GenBank/DDBJ whole genome shotgun (WGS) entry which is preliminary data.</text>
</comment>
<proteinExistence type="predicted"/>